<dbReference type="SMART" id="SM00100">
    <property type="entry name" value="cNMP"/>
    <property type="match status" value="1"/>
</dbReference>
<keyword evidence="3 9" id="KW-0812">Transmembrane</keyword>
<keyword evidence="12" id="KW-1185">Reference proteome</keyword>
<evidence type="ECO:0000256" key="7">
    <source>
        <dbReference type="ARBA" id="ARBA00023303"/>
    </source>
</evidence>
<dbReference type="Pfam" id="PF00520">
    <property type="entry name" value="Ion_trans"/>
    <property type="match status" value="1"/>
</dbReference>
<evidence type="ECO:0000313" key="12">
    <source>
        <dbReference type="Proteomes" id="UP001190700"/>
    </source>
</evidence>
<organism evidence="11 12">
    <name type="scientific">Cymbomonas tetramitiformis</name>
    <dbReference type="NCBI Taxonomy" id="36881"/>
    <lineage>
        <taxon>Eukaryota</taxon>
        <taxon>Viridiplantae</taxon>
        <taxon>Chlorophyta</taxon>
        <taxon>Pyramimonadophyceae</taxon>
        <taxon>Pyramimonadales</taxon>
        <taxon>Pyramimonadaceae</taxon>
        <taxon>Cymbomonas</taxon>
    </lineage>
</organism>
<evidence type="ECO:0000256" key="2">
    <source>
        <dbReference type="ARBA" id="ARBA00022448"/>
    </source>
</evidence>
<keyword evidence="5" id="KW-0406">Ion transport</keyword>
<feature type="transmembrane region" description="Helical" evidence="9">
    <location>
        <begin position="79"/>
        <end position="99"/>
    </location>
</feature>
<evidence type="ECO:0000259" key="10">
    <source>
        <dbReference type="PROSITE" id="PS50042"/>
    </source>
</evidence>
<dbReference type="GO" id="GO:0035725">
    <property type="term" value="P:sodium ion transmembrane transport"/>
    <property type="evidence" value="ECO:0007669"/>
    <property type="project" value="TreeGrafter"/>
</dbReference>
<dbReference type="Pfam" id="PF00027">
    <property type="entry name" value="cNMP_binding"/>
    <property type="match status" value="1"/>
</dbReference>
<keyword evidence="4 9" id="KW-1133">Transmembrane helix</keyword>
<feature type="compositionally biased region" description="Polar residues" evidence="8">
    <location>
        <begin position="606"/>
        <end position="615"/>
    </location>
</feature>
<feature type="transmembrane region" description="Helical" evidence="9">
    <location>
        <begin position="282"/>
        <end position="300"/>
    </location>
</feature>
<dbReference type="InterPro" id="IPR005821">
    <property type="entry name" value="Ion_trans_dom"/>
</dbReference>
<dbReference type="CDD" id="cd00038">
    <property type="entry name" value="CAP_ED"/>
    <property type="match status" value="1"/>
</dbReference>
<dbReference type="FunFam" id="1.10.287.70:FF:000123">
    <property type="entry name" value="Potassium channel KAT3"/>
    <property type="match status" value="1"/>
</dbReference>
<dbReference type="GO" id="GO:0005249">
    <property type="term" value="F:voltage-gated potassium channel activity"/>
    <property type="evidence" value="ECO:0007669"/>
    <property type="project" value="InterPro"/>
</dbReference>
<protein>
    <recommendedName>
        <fullName evidence="10">Cyclic nucleotide-binding domain-containing protein</fullName>
    </recommendedName>
</protein>
<evidence type="ECO:0000256" key="3">
    <source>
        <dbReference type="ARBA" id="ARBA00022692"/>
    </source>
</evidence>
<evidence type="ECO:0000256" key="6">
    <source>
        <dbReference type="ARBA" id="ARBA00023136"/>
    </source>
</evidence>
<feature type="transmembrane region" description="Helical" evidence="9">
    <location>
        <begin position="307"/>
        <end position="325"/>
    </location>
</feature>
<dbReference type="AlphaFoldDB" id="A0AAE0L2N2"/>
<evidence type="ECO:0000256" key="1">
    <source>
        <dbReference type="ARBA" id="ARBA00004141"/>
    </source>
</evidence>
<feature type="compositionally biased region" description="Acidic residues" evidence="8">
    <location>
        <begin position="833"/>
        <end position="858"/>
    </location>
</feature>
<dbReference type="InterPro" id="IPR003938">
    <property type="entry name" value="K_chnl_volt-dep_EAG/ELK/ERG"/>
</dbReference>
<evidence type="ECO:0000256" key="9">
    <source>
        <dbReference type="SAM" id="Phobius"/>
    </source>
</evidence>
<dbReference type="InterPro" id="IPR014710">
    <property type="entry name" value="RmlC-like_jellyroll"/>
</dbReference>
<keyword evidence="6 9" id="KW-0472">Membrane</keyword>
<evidence type="ECO:0000256" key="4">
    <source>
        <dbReference type="ARBA" id="ARBA00022989"/>
    </source>
</evidence>
<keyword evidence="2" id="KW-0813">Transport</keyword>
<dbReference type="PRINTS" id="PR01463">
    <property type="entry name" value="EAGCHANLFMLY"/>
</dbReference>
<feature type="region of interest" description="Disordered" evidence="8">
    <location>
        <begin position="605"/>
        <end position="640"/>
    </location>
</feature>
<dbReference type="GO" id="GO:0003254">
    <property type="term" value="P:regulation of membrane depolarization"/>
    <property type="evidence" value="ECO:0007669"/>
    <property type="project" value="TreeGrafter"/>
</dbReference>
<dbReference type="EMBL" id="LGRX02010688">
    <property type="protein sequence ID" value="KAK3269896.1"/>
    <property type="molecule type" value="Genomic_DNA"/>
</dbReference>
<feature type="transmembrane region" description="Helical" evidence="9">
    <location>
        <begin position="119"/>
        <end position="138"/>
    </location>
</feature>
<dbReference type="InterPro" id="IPR000595">
    <property type="entry name" value="cNMP-bd_dom"/>
</dbReference>
<dbReference type="PANTHER" id="PTHR45689:SF5">
    <property type="entry name" value="I[[H]] CHANNEL, ISOFORM E"/>
    <property type="match status" value="1"/>
</dbReference>
<feature type="compositionally biased region" description="Basic and acidic residues" evidence="8">
    <location>
        <begin position="820"/>
        <end position="832"/>
    </location>
</feature>
<proteinExistence type="predicted"/>
<dbReference type="SUPFAM" id="SSF81324">
    <property type="entry name" value="Voltage-gated potassium channels"/>
    <property type="match status" value="1"/>
</dbReference>
<keyword evidence="7" id="KW-0407">Ion channel</keyword>
<gene>
    <name evidence="11" type="ORF">CYMTET_21684</name>
</gene>
<dbReference type="Proteomes" id="UP001190700">
    <property type="component" value="Unassembled WGS sequence"/>
</dbReference>
<feature type="transmembrane region" description="Helical" evidence="9">
    <location>
        <begin position="227"/>
        <end position="246"/>
    </location>
</feature>
<evidence type="ECO:0000313" key="11">
    <source>
        <dbReference type="EMBL" id="KAK3269896.1"/>
    </source>
</evidence>
<comment type="caution">
    <text evidence="11">The sequence shown here is derived from an EMBL/GenBank/DDBJ whole genome shotgun (WGS) entry which is preliminary data.</text>
</comment>
<dbReference type="SUPFAM" id="SSF51206">
    <property type="entry name" value="cAMP-binding domain-like"/>
    <property type="match status" value="1"/>
</dbReference>
<reference evidence="11 12" key="1">
    <citation type="journal article" date="2015" name="Genome Biol. Evol.">
        <title>Comparative Genomics of a Bacterivorous Green Alga Reveals Evolutionary Causalities and Consequences of Phago-Mixotrophic Mode of Nutrition.</title>
        <authorList>
            <person name="Burns J.A."/>
            <person name="Paasch A."/>
            <person name="Narechania A."/>
            <person name="Kim E."/>
        </authorList>
    </citation>
    <scope>NUCLEOTIDE SEQUENCE [LARGE SCALE GENOMIC DNA]</scope>
    <source>
        <strain evidence="11 12">PLY_AMNH</strain>
    </source>
</reference>
<evidence type="ECO:0000256" key="8">
    <source>
        <dbReference type="SAM" id="MobiDB-lite"/>
    </source>
</evidence>
<dbReference type="InterPro" id="IPR018490">
    <property type="entry name" value="cNMP-bd_dom_sf"/>
</dbReference>
<feature type="compositionally biased region" description="Polar residues" evidence="8">
    <location>
        <begin position="628"/>
        <end position="639"/>
    </location>
</feature>
<dbReference type="GO" id="GO:0098855">
    <property type="term" value="C:HCN channel complex"/>
    <property type="evidence" value="ECO:0007669"/>
    <property type="project" value="TreeGrafter"/>
</dbReference>
<dbReference type="Gene3D" id="1.10.287.630">
    <property type="entry name" value="Helix hairpin bin"/>
    <property type="match status" value="1"/>
</dbReference>
<dbReference type="PROSITE" id="PS50042">
    <property type="entry name" value="CNMP_BINDING_3"/>
    <property type="match status" value="1"/>
</dbReference>
<accession>A0AAE0L2N2</accession>
<sequence>MPQFESPEGVDEEDKASVASGTVGMSEIAWRKSSFAAEKIRGIFLHEDENHVEDVKANLPPQWCQCFIIIHPYSVFRRYWDVCIMMFLFYLCVSVPFMISFGQDPSPGLKIFDRLVDAIFAADIILNFMTGITVNGKVNLQPDAIAKDYLTTFFVIDFVSAIPVDEIIRYTEGGGGQNSLYRTSKFLKIFKLLRLLKLFRVLRMNRILSRLEAQLAIKYGLLKCVKFSMFVLFAAHILACLFVYIANFGPDPDHTWMTNFCQSGYEGKCLVDETIYDQYVASMYWAITTMSTIGYGDIVPQTSSERLVALVCMCIGASIFGYGITNMCTLLANLNSSDVNFRQHMDTLHEFFEYRNVPKDLRTRVREYFHYKRNSAMLFNQEPQLLDAMSVGLRREVMLTINHEFIERNQFLSNAHADTVVHVVELLSREAAGPAEVVLRQGEVTDSMFLIANGLVEVMFGDWSKEELSGTEMFGEVEMVYPMPRLATVRTITYTDLYVLHRKDFDAVVRQHEDVRGPIMRVARERLLYCVLRKIRISCHVISAVVMLGKKHIKGYQSGERKLSGLAPLTNETLDKQFTMEGMLTMESKIEAWNKSLIQEFEKATPNGTAHNSPVGSKVGGVRRGMRRSNSSLTGSNNDPAVARLDIHTEAKLAMMRIKEKRQNLGQPPPLKKWSEQSESLDLASEFSHIVLQFQQELVEVQGKLNQAMLSARSDPAKIPVLKNADSRLSKEKASKPESFRLHQRTKQVAPYTPSEVLVAWDWDTEKERRKINASTQRWIPGEQYDLLVKRVIASDMSKSFEPPQHRTPKLLLRDAIMPLEDKEDKEDKENAEAEEGESSDEEASLSSLSDDDDQMCE</sequence>
<comment type="subcellular location">
    <subcellularLocation>
        <location evidence="1">Membrane</location>
        <topology evidence="1">Multi-pass membrane protein</topology>
    </subcellularLocation>
</comment>
<feature type="region of interest" description="Disordered" evidence="8">
    <location>
        <begin position="800"/>
        <end position="858"/>
    </location>
</feature>
<feature type="domain" description="Cyclic nucleotide-binding" evidence="10">
    <location>
        <begin position="411"/>
        <end position="516"/>
    </location>
</feature>
<dbReference type="Gene3D" id="1.10.287.70">
    <property type="match status" value="1"/>
</dbReference>
<evidence type="ECO:0000256" key="5">
    <source>
        <dbReference type="ARBA" id="ARBA00023065"/>
    </source>
</evidence>
<name>A0AAE0L2N2_9CHLO</name>
<dbReference type="InterPro" id="IPR051413">
    <property type="entry name" value="K/Na_HCN_channel"/>
</dbReference>
<dbReference type="Gene3D" id="2.60.120.10">
    <property type="entry name" value="Jelly Rolls"/>
    <property type="match status" value="1"/>
</dbReference>
<dbReference type="PANTHER" id="PTHR45689">
    <property type="entry name" value="I[[H]] CHANNEL, ISOFORM E"/>
    <property type="match status" value="1"/>
</dbReference>